<organism evidence="4">
    <name type="scientific">Symploca sp. SIO1C4</name>
    <dbReference type="NCBI Taxonomy" id="2607765"/>
    <lineage>
        <taxon>Bacteria</taxon>
        <taxon>Bacillati</taxon>
        <taxon>Cyanobacteriota</taxon>
        <taxon>Cyanophyceae</taxon>
        <taxon>Coleofasciculales</taxon>
        <taxon>Coleofasciculaceae</taxon>
        <taxon>Symploca</taxon>
    </lineage>
</organism>
<dbReference type="Gene3D" id="1.10.287.470">
    <property type="entry name" value="Helix hairpin bin"/>
    <property type="match status" value="1"/>
</dbReference>
<keyword evidence="1" id="KW-0175">Coiled coil</keyword>
<name>A0A6B3NH18_9CYAN</name>
<dbReference type="InterPro" id="IPR058625">
    <property type="entry name" value="MdtA-like_BSH"/>
</dbReference>
<evidence type="ECO:0000256" key="2">
    <source>
        <dbReference type="SAM" id="Phobius"/>
    </source>
</evidence>
<comment type="caution">
    <text evidence="4">The sequence shown here is derived from an EMBL/GenBank/DDBJ whole genome shotgun (WGS) entry which is preliminary data.</text>
</comment>
<feature type="coiled-coil region" evidence="1">
    <location>
        <begin position="231"/>
        <end position="311"/>
    </location>
</feature>
<accession>A0A6B3NH18</accession>
<feature type="non-terminal residue" evidence="4">
    <location>
        <position position="409"/>
    </location>
</feature>
<dbReference type="AlphaFoldDB" id="A0A6B3NH18"/>
<keyword evidence="2" id="KW-0472">Membrane</keyword>
<evidence type="ECO:0000256" key="1">
    <source>
        <dbReference type="SAM" id="Coils"/>
    </source>
</evidence>
<feature type="transmembrane region" description="Helical" evidence="2">
    <location>
        <begin position="36"/>
        <end position="55"/>
    </location>
</feature>
<dbReference type="InterPro" id="IPR022275">
    <property type="entry name" value="NHPM_bacteriocin_SS_HylD"/>
</dbReference>
<dbReference type="PANTHER" id="PTHR30386">
    <property type="entry name" value="MEMBRANE FUSION SUBUNIT OF EMRAB-TOLC MULTIDRUG EFFLUX PUMP"/>
    <property type="match status" value="1"/>
</dbReference>
<reference evidence="4" key="1">
    <citation type="submission" date="2019-11" db="EMBL/GenBank/DDBJ databases">
        <title>Genomic insights into an expanded diversity of filamentous marine cyanobacteria reveals the extraordinary biosynthetic potential of Moorea and Okeania.</title>
        <authorList>
            <person name="Ferreira Leao T."/>
            <person name="Wang M."/>
            <person name="Moss N."/>
            <person name="Da Silva R."/>
            <person name="Sanders J."/>
            <person name="Nurk S."/>
            <person name="Gurevich A."/>
            <person name="Humphrey G."/>
            <person name="Reher R."/>
            <person name="Zhu Q."/>
            <person name="Belda-Ferre P."/>
            <person name="Glukhov E."/>
            <person name="Rex R."/>
            <person name="Dorrestein P.C."/>
            <person name="Knight R."/>
            <person name="Pevzner P."/>
            <person name="Gerwick W.H."/>
            <person name="Gerwick L."/>
        </authorList>
    </citation>
    <scope>NUCLEOTIDE SEQUENCE</scope>
    <source>
        <strain evidence="4">SIO1C4</strain>
    </source>
</reference>
<dbReference type="EMBL" id="JAAHFQ010000281">
    <property type="protein sequence ID" value="NER28931.1"/>
    <property type="molecule type" value="Genomic_DNA"/>
</dbReference>
<gene>
    <name evidence="4" type="ORF">F6J89_15160</name>
</gene>
<feature type="coiled-coil region" evidence="1">
    <location>
        <begin position="124"/>
        <end position="199"/>
    </location>
</feature>
<protein>
    <submittedName>
        <fullName evidence="4">NHLP bacteriocin system secretion protein</fullName>
    </submittedName>
</protein>
<dbReference type="PANTHER" id="PTHR30386:SF28">
    <property type="entry name" value="EXPORTED PROTEIN"/>
    <property type="match status" value="1"/>
</dbReference>
<sequence length="409" mass="46254">MEVNEKKNIFRENSLERLSSPERLDQLLQVVSRRDWLPLGSLGALIVVAIIWSIFGRIPVNFTSKGVLIRPHRVVNVDSPISAQLKELKVKIGDCIKKNEVLATIDPSDLKQKLNLERAKLLELQLQEREANSLQVQRTNLERRTIQQQRDSLQKRLLDSQALTPVLRNKGIVAIQQQRTSLQQQLRDAKNLTSILEQRVQKRRFLLREGALSEDMVLQAEQEYRQRLQSISVLEAQLKQLDVTESETERRYLENLSGISQLEAQLQELETKDKRLEQENLQASSNRKNQIEEVKRNIAQFEKQYDDNRQIKSPHAGCILELTASSGSVLNQGTRLGSIQVGDTSSQMVGVAYFPVGVGKKIKPGMKLQITPDMVHRERFGGIVGTVTSVSTFPVTKQGATSLVGNAEV</sequence>
<dbReference type="Gene3D" id="2.40.50.100">
    <property type="match status" value="1"/>
</dbReference>
<dbReference type="NCBIfam" id="TIGR03794">
    <property type="entry name" value="NHLM_micro_HlyD"/>
    <property type="match status" value="1"/>
</dbReference>
<dbReference type="Pfam" id="PF25917">
    <property type="entry name" value="BSH_RND"/>
    <property type="match status" value="1"/>
</dbReference>
<evidence type="ECO:0000313" key="4">
    <source>
        <dbReference type="EMBL" id="NER28931.1"/>
    </source>
</evidence>
<keyword evidence="2" id="KW-0812">Transmembrane</keyword>
<keyword evidence="2" id="KW-1133">Transmembrane helix</keyword>
<evidence type="ECO:0000259" key="3">
    <source>
        <dbReference type="Pfam" id="PF25917"/>
    </source>
</evidence>
<dbReference type="InterPro" id="IPR050739">
    <property type="entry name" value="MFP"/>
</dbReference>
<feature type="domain" description="Multidrug resistance protein MdtA-like barrel-sandwich hybrid" evidence="3">
    <location>
        <begin position="73"/>
        <end position="336"/>
    </location>
</feature>
<proteinExistence type="predicted"/>